<evidence type="ECO:0000313" key="6">
    <source>
        <dbReference type="EMBL" id="SOH93891.1"/>
    </source>
</evidence>
<evidence type="ECO:0000256" key="2">
    <source>
        <dbReference type="ARBA" id="ARBA00005695"/>
    </source>
</evidence>
<gene>
    <name evidence="6" type="ORF">SAMN06273572_102570</name>
</gene>
<comment type="subcellular location">
    <subcellularLocation>
        <location evidence="1">Periplasm</location>
    </subcellularLocation>
</comment>
<dbReference type="AlphaFoldDB" id="A0A2C9CQR8"/>
<dbReference type="Gene3D" id="3.10.105.10">
    <property type="entry name" value="Dipeptide-binding Protein, Domain 3"/>
    <property type="match status" value="1"/>
</dbReference>
<dbReference type="EMBL" id="OCTN01000002">
    <property type="protein sequence ID" value="SOH93891.1"/>
    <property type="molecule type" value="Genomic_DNA"/>
</dbReference>
<dbReference type="PANTHER" id="PTHR30290:SF38">
    <property type="entry name" value="D,D-DIPEPTIDE-BINDING PERIPLASMIC PROTEIN DDPA-RELATED"/>
    <property type="match status" value="1"/>
</dbReference>
<dbReference type="GO" id="GO:1904680">
    <property type="term" value="F:peptide transmembrane transporter activity"/>
    <property type="evidence" value="ECO:0007669"/>
    <property type="project" value="TreeGrafter"/>
</dbReference>
<keyword evidence="3 4" id="KW-0732">Signal</keyword>
<comment type="similarity">
    <text evidence="2">Belongs to the bacterial solute-binding protein 5 family.</text>
</comment>
<evidence type="ECO:0000313" key="7">
    <source>
        <dbReference type="Proteomes" id="UP000220034"/>
    </source>
</evidence>
<evidence type="ECO:0000256" key="4">
    <source>
        <dbReference type="SAM" id="SignalP"/>
    </source>
</evidence>
<organism evidence="6 7">
    <name type="scientific">Pontivivens marinum</name>
    <dbReference type="NCBI Taxonomy" id="1690039"/>
    <lineage>
        <taxon>Bacteria</taxon>
        <taxon>Pseudomonadati</taxon>
        <taxon>Pseudomonadota</taxon>
        <taxon>Alphaproteobacteria</taxon>
        <taxon>Rhodobacterales</taxon>
        <taxon>Paracoccaceae</taxon>
        <taxon>Pontivivens</taxon>
    </lineage>
</organism>
<accession>A0A2C9CQR8</accession>
<dbReference type="CDD" id="cd08515">
    <property type="entry name" value="PBP2_NikA_DppA_OppA_like_10"/>
    <property type="match status" value="1"/>
</dbReference>
<feature type="signal peptide" evidence="4">
    <location>
        <begin position="1"/>
        <end position="28"/>
    </location>
</feature>
<protein>
    <submittedName>
        <fullName evidence="6">Peptide/nickel transport system substrate-binding protein</fullName>
    </submittedName>
</protein>
<evidence type="ECO:0000256" key="3">
    <source>
        <dbReference type="ARBA" id="ARBA00022729"/>
    </source>
</evidence>
<dbReference type="Gene3D" id="3.40.190.10">
    <property type="entry name" value="Periplasmic binding protein-like II"/>
    <property type="match status" value="1"/>
</dbReference>
<evidence type="ECO:0000259" key="5">
    <source>
        <dbReference type="Pfam" id="PF00496"/>
    </source>
</evidence>
<evidence type="ECO:0000256" key="1">
    <source>
        <dbReference type="ARBA" id="ARBA00004418"/>
    </source>
</evidence>
<dbReference type="InterPro" id="IPR039424">
    <property type="entry name" value="SBP_5"/>
</dbReference>
<dbReference type="InterPro" id="IPR030678">
    <property type="entry name" value="Peptide/Ni-bd"/>
</dbReference>
<sequence length="524" mass="59454">MKLTRRTLLSTAAAIGTVTMMNPLPALAQDRPNLLIAVDALWETMDPVIGISTSGARVHYNLFDTLVRRNRWDDADGTELVPWLATSWERTTPTVWTFHLREGVKFHDGHVMDAEDVAFSISEQRLWGENPEAPRGTRYANGIIRVEATGPLTVEIETEVPDPSIAYRMVTPVGFVLPKHYYEEVGLEAFGQNPMGTGPYKLVSFDPSTELVAEAFDDHWNGPVPAQSLTFRIVPEYSTRFAGLAAGEFDVIVSIPADQVEQVRNTPGIVALEKSIENYPMFAFNTLNTEELPDNPLTDVNLRKAMVSAVDRDGIAQALWGGATYVPAPFNFPEYGDYFDPDRKAAYSYDPDRARELLAMTDYDGEELIWHITRGFYPNYEVAAEFMVEQWRDIGINVRIRVVDNFSLAYQRPFHMLNMSMSSEFSGDPYRPLWLDWGPNSSRVNASHKTWVPTEGYLEAGERFAAAQEFEERNAAYLDMVREWEDDTPGMYFWRNVVSYGVREDLNWDPGNSAVTIFDRLYIK</sequence>
<dbReference type="PIRSF" id="PIRSF002741">
    <property type="entry name" value="MppA"/>
    <property type="match status" value="1"/>
</dbReference>
<dbReference type="GO" id="GO:0015833">
    <property type="term" value="P:peptide transport"/>
    <property type="evidence" value="ECO:0007669"/>
    <property type="project" value="TreeGrafter"/>
</dbReference>
<dbReference type="InterPro" id="IPR000914">
    <property type="entry name" value="SBP_5_dom"/>
</dbReference>
<dbReference type="Proteomes" id="UP000220034">
    <property type="component" value="Unassembled WGS sequence"/>
</dbReference>
<keyword evidence="7" id="KW-1185">Reference proteome</keyword>
<reference evidence="7" key="1">
    <citation type="submission" date="2017-09" db="EMBL/GenBank/DDBJ databases">
        <authorList>
            <person name="Varghese N."/>
            <person name="Submissions S."/>
        </authorList>
    </citation>
    <scope>NUCLEOTIDE SEQUENCE [LARGE SCALE GENOMIC DNA]</scope>
    <source>
        <strain evidence="7">C7</strain>
    </source>
</reference>
<name>A0A2C9CQR8_9RHOB</name>
<dbReference type="Gene3D" id="3.90.76.10">
    <property type="entry name" value="Dipeptide-binding Protein, Domain 1"/>
    <property type="match status" value="1"/>
</dbReference>
<feature type="domain" description="Solute-binding protein family 5" evidence="5">
    <location>
        <begin position="79"/>
        <end position="439"/>
    </location>
</feature>
<proteinExistence type="inferred from homology"/>
<dbReference type="InterPro" id="IPR006311">
    <property type="entry name" value="TAT_signal"/>
</dbReference>
<dbReference type="PANTHER" id="PTHR30290">
    <property type="entry name" value="PERIPLASMIC BINDING COMPONENT OF ABC TRANSPORTER"/>
    <property type="match status" value="1"/>
</dbReference>
<dbReference type="Pfam" id="PF00496">
    <property type="entry name" value="SBP_bac_5"/>
    <property type="match status" value="1"/>
</dbReference>
<dbReference type="GO" id="GO:0043190">
    <property type="term" value="C:ATP-binding cassette (ABC) transporter complex"/>
    <property type="evidence" value="ECO:0007669"/>
    <property type="project" value="InterPro"/>
</dbReference>
<dbReference type="GO" id="GO:0030288">
    <property type="term" value="C:outer membrane-bounded periplasmic space"/>
    <property type="evidence" value="ECO:0007669"/>
    <property type="project" value="UniProtKB-ARBA"/>
</dbReference>
<dbReference type="RefSeq" id="WP_180955943.1">
    <property type="nucleotide sequence ID" value="NZ_OCTN01000002.1"/>
</dbReference>
<feature type="chain" id="PRO_5012135181" evidence="4">
    <location>
        <begin position="29"/>
        <end position="524"/>
    </location>
</feature>
<dbReference type="SUPFAM" id="SSF53850">
    <property type="entry name" value="Periplasmic binding protein-like II"/>
    <property type="match status" value="1"/>
</dbReference>
<dbReference type="PROSITE" id="PS51318">
    <property type="entry name" value="TAT"/>
    <property type="match status" value="1"/>
</dbReference>